<name>A0A8T9BMY8_9HELO</name>
<proteinExistence type="predicted"/>
<dbReference type="Pfam" id="PF09130">
    <property type="entry name" value="DUF1932"/>
    <property type="match status" value="1"/>
</dbReference>
<dbReference type="SUPFAM" id="SSF48179">
    <property type="entry name" value="6-phosphogluconate dehydrogenase C-terminal domain-like"/>
    <property type="match status" value="1"/>
</dbReference>
<dbReference type="AlphaFoldDB" id="A0A8T9BMY8"/>
<feature type="domain" description="Pyrroline-5-carboxylate reductase catalytic N-terminal" evidence="2">
    <location>
        <begin position="6"/>
        <end position="85"/>
    </location>
</feature>
<evidence type="ECO:0000313" key="5">
    <source>
        <dbReference type="Proteomes" id="UP000469559"/>
    </source>
</evidence>
<dbReference type="InterPro" id="IPR036291">
    <property type="entry name" value="NAD(P)-bd_dom_sf"/>
</dbReference>
<dbReference type="Proteomes" id="UP000469559">
    <property type="component" value="Unassembled WGS sequence"/>
</dbReference>
<sequence>MAPLATVAILSIGEMGTGIAKLLVAHNYRVVTNLEGRSQDTHARAEKASIEALPSDLSLITESDYILSIVPPRDAVSIATRISSAFNSQPTPKKTPLHFLDLNAISPRSARSIADIFSAKAPAIAFLDGCIIGSAPSQPQSQVPTPTPNTTEARGGHHPKPKTPLPWSKPSIPISGSVAAVPASFAQLAETLNIKHISDDVGIASGLKCCFATVTKGFTALCIQAFTTASNLGVLPHLVEEMEARLPASLKTARYGVTSMPPKAYRWVKEMEEISAAHEEDGGFESAGKGLFSEVAKVYESVADDSVLGEETTERRKRGLTIEDVAVAMGEGNAAKRKKSA</sequence>
<dbReference type="InterPro" id="IPR008927">
    <property type="entry name" value="6-PGluconate_DH-like_C_sf"/>
</dbReference>
<dbReference type="Pfam" id="PF03807">
    <property type="entry name" value="F420_oxidored"/>
    <property type="match status" value="1"/>
</dbReference>
<gene>
    <name evidence="4" type="ORF">LARI1_G001340</name>
</gene>
<evidence type="ECO:0000313" key="4">
    <source>
        <dbReference type="EMBL" id="TVY21338.1"/>
    </source>
</evidence>
<dbReference type="Gene3D" id="1.10.1040.10">
    <property type="entry name" value="N-(1-d-carboxylethyl)-l-norvaline Dehydrogenase, domain 2"/>
    <property type="match status" value="1"/>
</dbReference>
<organism evidence="4 5">
    <name type="scientific">Lachnellula arida</name>
    <dbReference type="NCBI Taxonomy" id="1316785"/>
    <lineage>
        <taxon>Eukaryota</taxon>
        <taxon>Fungi</taxon>
        <taxon>Dikarya</taxon>
        <taxon>Ascomycota</taxon>
        <taxon>Pezizomycotina</taxon>
        <taxon>Leotiomycetes</taxon>
        <taxon>Helotiales</taxon>
        <taxon>Lachnaceae</taxon>
        <taxon>Lachnellula</taxon>
    </lineage>
</organism>
<feature type="compositionally biased region" description="Low complexity" evidence="1">
    <location>
        <begin position="136"/>
        <end position="151"/>
    </location>
</feature>
<evidence type="ECO:0000259" key="2">
    <source>
        <dbReference type="Pfam" id="PF03807"/>
    </source>
</evidence>
<dbReference type="InterPro" id="IPR015814">
    <property type="entry name" value="Pgluconate_DH_NAD-bd_C"/>
</dbReference>
<accession>A0A8T9BMY8</accession>
<comment type="caution">
    <text evidence="4">The sequence shown here is derived from an EMBL/GenBank/DDBJ whole genome shotgun (WGS) entry which is preliminary data.</text>
</comment>
<evidence type="ECO:0008006" key="6">
    <source>
        <dbReference type="Google" id="ProtNLM"/>
    </source>
</evidence>
<feature type="domain" description="Phosphogluconate dehydrogenase NAD-binding putative C-terminal" evidence="3">
    <location>
        <begin position="229"/>
        <end position="302"/>
    </location>
</feature>
<dbReference type="InterPro" id="IPR028939">
    <property type="entry name" value="P5C_Rdtase_cat_N"/>
</dbReference>
<evidence type="ECO:0000259" key="3">
    <source>
        <dbReference type="Pfam" id="PF09130"/>
    </source>
</evidence>
<reference evidence="4 5" key="1">
    <citation type="submission" date="2018-05" db="EMBL/GenBank/DDBJ databases">
        <title>Whole genome sequencing for identification of molecular markers to develop diagnostic detection tools for the regulated plant pathogen Lachnellula willkommii.</title>
        <authorList>
            <person name="Giroux E."/>
            <person name="Bilodeau G."/>
        </authorList>
    </citation>
    <scope>NUCLEOTIDE SEQUENCE [LARGE SCALE GENOMIC DNA]</scope>
    <source>
        <strain evidence="4 5">CBS 203.66</strain>
    </source>
</reference>
<dbReference type="EMBL" id="QGMF01000019">
    <property type="protein sequence ID" value="TVY21338.1"/>
    <property type="molecule type" value="Genomic_DNA"/>
</dbReference>
<evidence type="ECO:0000256" key="1">
    <source>
        <dbReference type="SAM" id="MobiDB-lite"/>
    </source>
</evidence>
<dbReference type="SUPFAM" id="SSF51735">
    <property type="entry name" value="NAD(P)-binding Rossmann-fold domains"/>
    <property type="match status" value="1"/>
</dbReference>
<dbReference type="OrthoDB" id="9988102at2759"/>
<dbReference type="Gene3D" id="3.40.50.720">
    <property type="entry name" value="NAD(P)-binding Rossmann-like Domain"/>
    <property type="match status" value="1"/>
</dbReference>
<keyword evidence="5" id="KW-1185">Reference proteome</keyword>
<dbReference type="InterPro" id="IPR013328">
    <property type="entry name" value="6PGD_dom2"/>
</dbReference>
<feature type="region of interest" description="Disordered" evidence="1">
    <location>
        <begin position="136"/>
        <end position="168"/>
    </location>
</feature>
<protein>
    <recommendedName>
        <fullName evidence="6">6-phosphogluconate dehydrogenase C-terminal domain-like protein</fullName>
    </recommendedName>
</protein>